<reference evidence="5" key="1">
    <citation type="submission" date="2019-07" db="EMBL/GenBank/DDBJ databases">
        <title>Hyphodiscus hymeniophilus genome sequencing and assembly.</title>
        <authorList>
            <person name="Kramer G."/>
            <person name="Nodwell J."/>
        </authorList>
    </citation>
    <scope>NUCLEOTIDE SEQUENCE</scope>
    <source>
        <strain evidence="5">ATCC 34498</strain>
    </source>
</reference>
<dbReference type="SUPFAM" id="SSF49313">
    <property type="entry name" value="Cadherin-like"/>
    <property type="match status" value="4"/>
</dbReference>
<name>A0A9P6SKQ5_9HELO</name>
<keyword evidence="6" id="KW-1185">Reference proteome</keyword>
<sequence>MALRTVVTVAAIFASGTNAIPTISFPLNSQVPPVARVSEPFTYTFSNSTFASNLPLTYSLSNAPSWLSLDSSTRTLSGTPPKNDAGTPDVNGFNLDLTATDQTGSVTLNATLVVSANAAPVIGIPLSSQLESFGKPSLPSTILYHPSTDFNFTFEPGTFKENGSSSGLSYYSITPGNTPLPSWIQFDGSSLSFSGRTPDYQSLIQPPQTFGIQLIASDVEGFSGVSIPFDIEVGVHLLAFKNADLVINATADVVVNFNGLSNNLELDGVTANLSSLTSITADTPSWLSFNNKTFALSGTVPANAVPLNITVQATDIYGDTDNATVYVDITTALFKSQIGTLNVTSGAPFSFDIGSYVKNSSDIEITARFSPAASWISFDSQTFNLSGTAPSDTSDSKIGVVLTATSKSTQSSNSESFDLFVVSGNIQSPESSNSASHSPTSTRAHNPSDTSESSSDTRHKGLSRGAIAAIVVPSSLAMLAIILGLCCCLKRRRAAKKRPQSLTKSDISAPKEESSSAVEIIRTPRVAPPPPLQLDTTGFTTIEQPPSAYTPYWKRNSATLADNPLRRSQTMSAASAPPKDEFKHSDKYTNFSDKLQHTKSAKSSKRTSRFVPGIDQRSGIGHGGRESIVPLAGVPAKRRSVGHGQNWEAVGVSGDPTNWQTVNSEVPGRNPSRLSNVSAITENTDVLDSDRVAPLNLQAQIRQAPPSPAGLPESTSPSRPVNRRVVRSSPFFAGGGSIRNKRMSSNRVRTSYADSPTVPEESLGDQHALGDLGEDETMPRDSLGISYAVAREGTRQLRSYIQSHISGGNTNGSMDSNDSNDSRFEPADSLNQSQPNIVVHTRSEMGQPEGDDVYEDDVRDDYSDGSWETQGSEHRDTQGHNLVPGTALRSHPTSPMPPELGPNARMVSGKGKRPLSVDAAAGNKGSVRGIVEKDYAAYI</sequence>
<feature type="compositionally biased region" description="Low complexity" evidence="1">
    <location>
        <begin position="428"/>
        <end position="442"/>
    </location>
</feature>
<feature type="region of interest" description="Disordered" evidence="1">
    <location>
        <begin position="561"/>
        <end position="627"/>
    </location>
</feature>
<dbReference type="InterPro" id="IPR006644">
    <property type="entry name" value="Cadg"/>
</dbReference>
<keyword evidence="2" id="KW-0812">Transmembrane</keyword>
<evidence type="ECO:0000256" key="2">
    <source>
        <dbReference type="SAM" id="Phobius"/>
    </source>
</evidence>
<feature type="region of interest" description="Disordered" evidence="1">
    <location>
        <begin position="648"/>
        <end position="675"/>
    </location>
</feature>
<accession>A0A9P6SKQ5</accession>
<feature type="compositionally biased region" description="Polar residues" evidence="1">
    <location>
        <begin position="443"/>
        <end position="454"/>
    </location>
</feature>
<feature type="domain" description="Dystroglycan-type cadherin-like" evidence="4">
    <location>
        <begin position="142"/>
        <end position="240"/>
    </location>
</feature>
<feature type="compositionally biased region" description="Low complexity" evidence="1">
    <location>
        <begin position="806"/>
        <end position="819"/>
    </location>
</feature>
<feature type="domain" description="Dystroglycan-type cadherin-like" evidence="4">
    <location>
        <begin position="22"/>
        <end position="120"/>
    </location>
</feature>
<organism evidence="5 6">
    <name type="scientific">Hyphodiscus hymeniophilus</name>
    <dbReference type="NCBI Taxonomy" id="353542"/>
    <lineage>
        <taxon>Eukaryota</taxon>
        <taxon>Fungi</taxon>
        <taxon>Dikarya</taxon>
        <taxon>Ascomycota</taxon>
        <taxon>Pezizomycotina</taxon>
        <taxon>Leotiomycetes</taxon>
        <taxon>Helotiales</taxon>
        <taxon>Hyphodiscaceae</taxon>
        <taxon>Hyphodiscus</taxon>
    </lineage>
</organism>
<dbReference type="AlphaFoldDB" id="A0A9P6SKQ5"/>
<dbReference type="Pfam" id="PF05345">
    <property type="entry name" value="He_PIG"/>
    <property type="match status" value="3"/>
</dbReference>
<feature type="domain" description="Dystroglycan-type cadherin-like" evidence="4">
    <location>
        <begin position="340"/>
        <end position="429"/>
    </location>
</feature>
<evidence type="ECO:0000313" key="5">
    <source>
        <dbReference type="EMBL" id="KAG0645952.1"/>
    </source>
</evidence>
<dbReference type="SMART" id="SM00736">
    <property type="entry name" value="CADG"/>
    <property type="match status" value="3"/>
</dbReference>
<dbReference type="EMBL" id="VNKQ01000017">
    <property type="protein sequence ID" value="KAG0645952.1"/>
    <property type="molecule type" value="Genomic_DNA"/>
</dbReference>
<feature type="compositionally biased region" description="Polar residues" evidence="1">
    <location>
        <begin position="745"/>
        <end position="754"/>
    </location>
</feature>
<dbReference type="InterPro" id="IPR015919">
    <property type="entry name" value="Cadherin-like_sf"/>
</dbReference>
<keyword evidence="2" id="KW-0472">Membrane</keyword>
<feature type="compositionally biased region" description="Acidic residues" evidence="1">
    <location>
        <begin position="849"/>
        <end position="859"/>
    </location>
</feature>
<feature type="compositionally biased region" description="Basic residues" evidence="1">
    <location>
        <begin position="597"/>
        <end position="608"/>
    </location>
</feature>
<protein>
    <submittedName>
        <fullName evidence="5">Axial budding pattern 2</fullName>
    </submittedName>
</protein>
<gene>
    <name evidence="5" type="ORF">D0Z07_7694</name>
</gene>
<feature type="signal peptide" evidence="3">
    <location>
        <begin position="1"/>
        <end position="19"/>
    </location>
</feature>
<feature type="region of interest" description="Disordered" evidence="1">
    <location>
        <begin position="702"/>
        <end position="780"/>
    </location>
</feature>
<evidence type="ECO:0000259" key="4">
    <source>
        <dbReference type="SMART" id="SM00736"/>
    </source>
</evidence>
<evidence type="ECO:0000313" key="6">
    <source>
        <dbReference type="Proteomes" id="UP000785200"/>
    </source>
</evidence>
<evidence type="ECO:0000256" key="3">
    <source>
        <dbReference type="SAM" id="SignalP"/>
    </source>
</evidence>
<feature type="region of interest" description="Disordered" evidence="1">
    <location>
        <begin position="804"/>
        <end position="926"/>
    </location>
</feature>
<feature type="compositionally biased region" description="Polar residues" evidence="1">
    <location>
        <begin position="655"/>
        <end position="664"/>
    </location>
</feature>
<evidence type="ECO:0000256" key="1">
    <source>
        <dbReference type="SAM" id="MobiDB-lite"/>
    </source>
</evidence>
<proteinExistence type="predicted"/>
<feature type="compositionally biased region" description="Polar residues" evidence="1">
    <location>
        <begin position="561"/>
        <end position="573"/>
    </location>
</feature>
<feature type="transmembrane region" description="Helical" evidence="2">
    <location>
        <begin position="466"/>
        <end position="489"/>
    </location>
</feature>
<keyword evidence="2" id="KW-1133">Transmembrane helix</keyword>
<dbReference type="GO" id="GO:0016020">
    <property type="term" value="C:membrane"/>
    <property type="evidence" value="ECO:0007669"/>
    <property type="project" value="InterPro"/>
</dbReference>
<dbReference type="GO" id="GO:0005509">
    <property type="term" value="F:calcium ion binding"/>
    <property type="evidence" value="ECO:0007669"/>
    <property type="project" value="InterPro"/>
</dbReference>
<dbReference type="Gene3D" id="2.60.40.10">
    <property type="entry name" value="Immunoglobulins"/>
    <property type="match status" value="4"/>
</dbReference>
<keyword evidence="3" id="KW-0732">Signal</keyword>
<dbReference type="Proteomes" id="UP000785200">
    <property type="component" value="Unassembled WGS sequence"/>
</dbReference>
<feature type="region of interest" description="Disordered" evidence="1">
    <location>
        <begin position="428"/>
        <end position="459"/>
    </location>
</feature>
<feature type="chain" id="PRO_5040423352" evidence="3">
    <location>
        <begin position="20"/>
        <end position="939"/>
    </location>
</feature>
<dbReference type="OrthoDB" id="41532at2759"/>
<feature type="region of interest" description="Disordered" evidence="1">
    <location>
        <begin position="497"/>
        <end position="518"/>
    </location>
</feature>
<comment type="caution">
    <text evidence="5">The sequence shown here is derived from an EMBL/GenBank/DDBJ whole genome shotgun (WGS) entry which is preliminary data.</text>
</comment>
<dbReference type="InterPro" id="IPR013783">
    <property type="entry name" value="Ig-like_fold"/>
</dbReference>
<feature type="compositionally biased region" description="Basic and acidic residues" evidence="1">
    <location>
        <begin position="578"/>
        <end position="587"/>
    </location>
</feature>